<protein>
    <submittedName>
        <fullName evidence="1">Uncharacterized protein</fullName>
    </submittedName>
</protein>
<name>A0AAE0XUP5_9GAST</name>
<keyword evidence="2" id="KW-1185">Reference proteome</keyword>
<accession>A0AAE0XUP5</accession>
<comment type="caution">
    <text evidence="1">The sequence shown here is derived from an EMBL/GenBank/DDBJ whole genome shotgun (WGS) entry which is preliminary data.</text>
</comment>
<dbReference type="AlphaFoldDB" id="A0AAE0XUP5"/>
<dbReference type="Proteomes" id="UP001283361">
    <property type="component" value="Unassembled WGS sequence"/>
</dbReference>
<dbReference type="EMBL" id="JAWDGP010007625">
    <property type="protein sequence ID" value="KAK3711040.1"/>
    <property type="molecule type" value="Genomic_DNA"/>
</dbReference>
<evidence type="ECO:0000313" key="1">
    <source>
        <dbReference type="EMBL" id="KAK3711040.1"/>
    </source>
</evidence>
<gene>
    <name evidence="1" type="ORF">RRG08_009629</name>
</gene>
<sequence>MIDPPAPGDSYRCGLDYWPLVTREVEVYPELGRAEVRCSIPDFSCPAVGAGAGLTSSKHSVSLLLCLRGAGAGRTSSKHSVSLLLCLRGWGWSNQL</sequence>
<organism evidence="1 2">
    <name type="scientific">Elysia crispata</name>
    <name type="common">lettuce slug</name>
    <dbReference type="NCBI Taxonomy" id="231223"/>
    <lineage>
        <taxon>Eukaryota</taxon>
        <taxon>Metazoa</taxon>
        <taxon>Spiralia</taxon>
        <taxon>Lophotrochozoa</taxon>
        <taxon>Mollusca</taxon>
        <taxon>Gastropoda</taxon>
        <taxon>Heterobranchia</taxon>
        <taxon>Euthyneura</taxon>
        <taxon>Panpulmonata</taxon>
        <taxon>Sacoglossa</taxon>
        <taxon>Placobranchoidea</taxon>
        <taxon>Plakobranchidae</taxon>
        <taxon>Elysia</taxon>
    </lineage>
</organism>
<evidence type="ECO:0000313" key="2">
    <source>
        <dbReference type="Proteomes" id="UP001283361"/>
    </source>
</evidence>
<proteinExistence type="predicted"/>
<reference evidence="1" key="1">
    <citation type="journal article" date="2023" name="G3 (Bethesda)">
        <title>A reference genome for the long-term kleptoplast-retaining sea slug Elysia crispata morphotype clarki.</title>
        <authorList>
            <person name="Eastman K.E."/>
            <person name="Pendleton A.L."/>
            <person name="Shaikh M.A."/>
            <person name="Suttiyut T."/>
            <person name="Ogas R."/>
            <person name="Tomko P."/>
            <person name="Gavelis G."/>
            <person name="Widhalm J.R."/>
            <person name="Wisecaver J.H."/>
        </authorList>
    </citation>
    <scope>NUCLEOTIDE SEQUENCE</scope>
    <source>
        <strain evidence="1">ECLA1</strain>
    </source>
</reference>